<geneLocation type="plasmid" evidence="2 3">
    <name>unnamed1</name>
</geneLocation>
<accession>A0AAF1KC65</accession>
<keyword evidence="3" id="KW-1185">Reference proteome</keyword>
<feature type="region of interest" description="Disordered" evidence="1">
    <location>
        <begin position="316"/>
        <end position="349"/>
    </location>
</feature>
<organism evidence="2 3">
    <name type="scientific">Rhizobium tumorigenes</name>
    <dbReference type="NCBI Taxonomy" id="2041385"/>
    <lineage>
        <taxon>Bacteria</taxon>
        <taxon>Pseudomonadati</taxon>
        <taxon>Pseudomonadota</taxon>
        <taxon>Alphaproteobacteria</taxon>
        <taxon>Hyphomicrobiales</taxon>
        <taxon>Rhizobiaceae</taxon>
        <taxon>Rhizobium/Agrobacterium group</taxon>
        <taxon>Rhizobium</taxon>
    </lineage>
</organism>
<gene>
    <name evidence="2" type="ORF">PR017_23755</name>
</gene>
<dbReference type="Proteomes" id="UP000249499">
    <property type="component" value="Plasmid unnamed1"/>
</dbReference>
<dbReference type="RefSeq" id="WP_111221620.1">
    <property type="nucleotide sequence ID" value="NZ_CP117258.1"/>
</dbReference>
<dbReference type="AlphaFoldDB" id="A0AAF1KC65"/>
<keyword evidence="2" id="KW-0614">Plasmid</keyword>
<evidence type="ECO:0000313" key="3">
    <source>
        <dbReference type="Proteomes" id="UP000249499"/>
    </source>
</evidence>
<evidence type="ECO:0000256" key="1">
    <source>
        <dbReference type="SAM" id="MobiDB-lite"/>
    </source>
</evidence>
<feature type="region of interest" description="Disordered" evidence="1">
    <location>
        <begin position="670"/>
        <end position="693"/>
    </location>
</feature>
<reference evidence="2 3" key="1">
    <citation type="journal article" date="2018" name="Sci. Rep.">
        <title>Rhizobium tumorigenes sp. nov., a novel plant tumorigenic bacterium isolated from cane gall tumors on thornless blackberry.</title>
        <authorList>
            <person name="Kuzmanovi N."/>
            <person name="Smalla K."/>
            <person name="Gronow S."/>
            <person name="PuBawska J."/>
        </authorList>
    </citation>
    <scope>NUCLEOTIDE SEQUENCE [LARGE SCALE GENOMIC DNA]</scope>
    <source>
        <strain evidence="2 3">1078</strain>
    </source>
</reference>
<evidence type="ECO:0000313" key="2">
    <source>
        <dbReference type="EMBL" id="WFR98719.1"/>
    </source>
</evidence>
<feature type="compositionally biased region" description="Low complexity" evidence="1">
    <location>
        <begin position="316"/>
        <end position="331"/>
    </location>
</feature>
<name>A0AAF1KC65_9HYPH</name>
<feature type="region of interest" description="Disordered" evidence="1">
    <location>
        <begin position="109"/>
        <end position="134"/>
    </location>
</feature>
<sequence>MAIASLRVPISALPSAAGSTSWLDALNTSVGGALDKASQDKALARLGDATVTGQLAPNQGFLSKLFGGQQQGAAAPAVAPQAAAVPASAAQPQMAKVAPVSLPAAAPDDTPLGGYLSDPTRRATLPAGMRNNNPGNIKFVGQNVPGIVGPSQNTDEGDPQAVFATPEAGMAAMHSLLLKKYNGGKVTADQIIAGSGGWTPGNHEAAANVARYAGLSPNQDINLNDPAQAAKFMRGLMMQEHGNSSRLYPDSMILSAVGGQSAAPSTQTAYAAPPSGNAAVDAINAVAAPSGSVVPSQAGQRSALAAPIDSQVTTAYQQPNAQPQTAQPPLADGNAPMPSAPRSAPQQVAQAGPQTLAAGVTPVAKGSISPTLIQQMLKDPQLNKIALQLWQQNATGKTSDSWDFVKLDDGTLARANMQTGEVQSLGNFQSSKKELLSNGKGAFYDSNTGQWISPPPGAGGDDKEFFGTTVPYYDAQGQLHYRQLAKDGRSKDIDFGPGATAAPPTRTIDTGTELVTVGPGGQEISRVPKQNQQENREKALGTELGKASGDAANNLPQVEGQANQLLSTIDSLSNDPYLGHMVGPWVSRLPTFSADGARVQSKMDQIGGQSFLQAFISLKGGGQITEVEGDKATKAIARLNTAQSETDYRAALQELRDIVTKGVERARQKAAGAGAAAPSGTQTKTGISWKVEE</sequence>
<dbReference type="EMBL" id="CP117258">
    <property type="protein sequence ID" value="WFR98719.1"/>
    <property type="molecule type" value="Genomic_DNA"/>
</dbReference>
<reference evidence="3" key="2">
    <citation type="journal article" date="2023" name="MicrobiologyOpen">
        <title>Genomics of the tumorigenes clade of the family Rhizobiaceae and description of Rhizobium rhododendri sp. nov.</title>
        <authorList>
            <person name="Kuzmanovic N."/>
            <person name="diCenzo G.C."/>
            <person name="Bunk B."/>
            <person name="Sproeer C."/>
            <person name="Fruehling A."/>
            <person name="Neumann-Schaal M."/>
            <person name="Overmann J."/>
            <person name="Smalla K."/>
        </authorList>
    </citation>
    <scope>NUCLEOTIDE SEQUENCE [LARGE SCALE GENOMIC DNA]</scope>
    <source>
        <strain evidence="3">1078</strain>
        <plasmid evidence="3">unnamed1</plasmid>
    </source>
</reference>
<protein>
    <submittedName>
        <fullName evidence="2">Uncharacterized protein</fullName>
    </submittedName>
</protein>
<proteinExistence type="predicted"/>
<dbReference type="KEGG" id="rtu:PR017_23755"/>